<keyword evidence="9" id="KW-1185">Reference proteome</keyword>
<feature type="transmembrane region" description="Helical" evidence="5">
    <location>
        <begin position="165"/>
        <end position="186"/>
    </location>
</feature>
<keyword evidence="2 5" id="KW-0812">Transmembrane</keyword>
<comment type="caution">
    <text evidence="7">The sequence shown here is derived from an EMBL/GenBank/DDBJ whole genome shotgun (WGS) entry which is preliminary data.</text>
</comment>
<evidence type="ECO:0000256" key="4">
    <source>
        <dbReference type="ARBA" id="ARBA00023136"/>
    </source>
</evidence>
<comment type="subcellular location">
    <subcellularLocation>
        <location evidence="1">Membrane</location>
        <topology evidence="1">Multi-pass membrane protein</topology>
    </subcellularLocation>
</comment>
<name>A0A1R1PL96_ZANCU</name>
<feature type="signal peptide" evidence="6">
    <location>
        <begin position="1"/>
        <end position="21"/>
    </location>
</feature>
<evidence type="ECO:0000256" key="2">
    <source>
        <dbReference type="ARBA" id="ARBA00022692"/>
    </source>
</evidence>
<feature type="transmembrane region" description="Helical" evidence="5">
    <location>
        <begin position="44"/>
        <end position="63"/>
    </location>
</feature>
<evidence type="ECO:0000256" key="3">
    <source>
        <dbReference type="ARBA" id="ARBA00022989"/>
    </source>
</evidence>
<proteinExistence type="predicted"/>
<protein>
    <submittedName>
        <fullName evidence="7">Putative magnesium transporter NIPA1</fullName>
    </submittedName>
</protein>
<dbReference type="AlphaFoldDB" id="A0A1R1PL96"/>
<evidence type="ECO:0000313" key="9">
    <source>
        <dbReference type="Proteomes" id="UP000188320"/>
    </source>
</evidence>
<evidence type="ECO:0000313" key="8">
    <source>
        <dbReference type="EMBL" id="OMH84207.1"/>
    </source>
</evidence>
<dbReference type="PANTHER" id="PTHR12570">
    <property type="match status" value="1"/>
</dbReference>
<keyword evidence="3 5" id="KW-1133">Transmembrane helix</keyword>
<evidence type="ECO:0000256" key="5">
    <source>
        <dbReference type="SAM" id="Phobius"/>
    </source>
</evidence>
<feature type="transmembrane region" description="Helical" evidence="5">
    <location>
        <begin position="107"/>
        <end position="126"/>
    </location>
</feature>
<gene>
    <name evidence="8" type="ORF">AX774_g2271</name>
    <name evidence="7" type="ORF">AX774_g4852</name>
</gene>
<evidence type="ECO:0000313" key="7">
    <source>
        <dbReference type="EMBL" id="OMH81703.1"/>
    </source>
</evidence>
<feature type="chain" id="PRO_5015068927" evidence="6">
    <location>
        <begin position="22"/>
        <end position="304"/>
    </location>
</feature>
<dbReference type="GO" id="GO:0015095">
    <property type="term" value="F:magnesium ion transmembrane transporter activity"/>
    <property type="evidence" value="ECO:0007669"/>
    <property type="project" value="InterPro"/>
</dbReference>
<dbReference type="Pfam" id="PF05653">
    <property type="entry name" value="Mg_trans_NIPA"/>
    <property type="match status" value="1"/>
</dbReference>
<reference evidence="7" key="1">
    <citation type="submission" date="2017-01" db="EMBL/GenBank/DDBJ databases">
        <authorList>
            <person name="Mah S.A."/>
            <person name="Swanson W.J."/>
            <person name="Moy G.W."/>
            <person name="Vacquier V.D."/>
        </authorList>
    </citation>
    <scope>NUCLEOTIDE SEQUENCE [LARGE SCALE GENOMIC DNA]</scope>
    <source>
        <strain evidence="7">COL-18-3</strain>
    </source>
</reference>
<sequence length="304" mass="33360">MLGKVGITLCLLGSLQVVVNAPEDPAVLTADMIIEYSLKPGFLTYLVLSVFIIVAFIMFFEPIYGKKNPVVYLTICSLAGSFTVVASKGLGISIRLTLEGNNQFKSISTYVFLMTVAGCIVLQLNYFNKALASFSSNVVTPTYYVFFTTATIAANMLLFQGFSGTPASLISILSGFFTLFIGVFLLNNNNNCIKEKVGSDQHNNSYSMLELNSENARVRRSLVFEYPASSTDSEGKASLDDMGHSIYNKTSISTGKLSEDSLRDSLDNSKPPSKVYRRLTFEYEVDPLNSDFTTPTSKTSFSEK</sequence>
<feature type="transmembrane region" description="Helical" evidence="5">
    <location>
        <begin position="138"/>
        <end position="159"/>
    </location>
</feature>
<dbReference type="EMBL" id="LSSK01000236">
    <property type="protein sequence ID" value="OMH84207.1"/>
    <property type="molecule type" value="Genomic_DNA"/>
</dbReference>
<accession>A0A1R1PL96</accession>
<feature type="transmembrane region" description="Helical" evidence="5">
    <location>
        <begin position="70"/>
        <end position="87"/>
    </location>
</feature>
<evidence type="ECO:0000256" key="6">
    <source>
        <dbReference type="SAM" id="SignalP"/>
    </source>
</evidence>
<dbReference type="OrthoDB" id="6428174at2759"/>
<keyword evidence="6" id="KW-0732">Signal</keyword>
<dbReference type="InterPro" id="IPR008521">
    <property type="entry name" value="Mg_trans_NIPA"/>
</dbReference>
<evidence type="ECO:0000256" key="1">
    <source>
        <dbReference type="ARBA" id="ARBA00004141"/>
    </source>
</evidence>
<dbReference type="EMBL" id="LSSK01000844">
    <property type="protein sequence ID" value="OMH81703.1"/>
    <property type="molecule type" value="Genomic_DNA"/>
</dbReference>
<keyword evidence="4 5" id="KW-0472">Membrane</keyword>
<dbReference type="PANTHER" id="PTHR12570:SF92">
    <property type="entry name" value="SPICHTHYIN, ISOFORM B"/>
    <property type="match status" value="1"/>
</dbReference>
<organism evidence="7 9">
    <name type="scientific">Zancudomyces culisetae</name>
    <name type="common">Gut fungus</name>
    <name type="synonym">Smittium culisetae</name>
    <dbReference type="NCBI Taxonomy" id="1213189"/>
    <lineage>
        <taxon>Eukaryota</taxon>
        <taxon>Fungi</taxon>
        <taxon>Fungi incertae sedis</taxon>
        <taxon>Zoopagomycota</taxon>
        <taxon>Kickxellomycotina</taxon>
        <taxon>Harpellomycetes</taxon>
        <taxon>Harpellales</taxon>
        <taxon>Legeriomycetaceae</taxon>
        <taxon>Zancudomyces</taxon>
    </lineage>
</organism>
<dbReference type="GO" id="GO:0016020">
    <property type="term" value="C:membrane"/>
    <property type="evidence" value="ECO:0007669"/>
    <property type="project" value="UniProtKB-SubCell"/>
</dbReference>
<dbReference type="Proteomes" id="UP000188320">
    <property type="component" value="Unassembled WGS sequence"/>
</dbReference>
<reference evidence="9" key="2">
    <citation type="submission" date="2017-01" db="EMBL/GenBank/DDBJ databases">
        <authorList>
            <person name="Wang Y."/>
            <person name="White M."/>
            <person name="Kvist S."/>
            <person name="Moncalvo J.-M."/>
        </authorList>
    </citation>
    <scope>NUCLEOTIDE SEQUENCE [LARGE SCALE GENOMIC DNA]</scope>
    <source>
        <strain evidence="9">COL-18-3</strain>
    </source>
</reference>